<proteinExistence type="predicted"/>
<gene>
    <name evidence="2" type="ORF">CB5_LOCUS11179</name>
</gene>
<accession>A0A6V7PBH6</accession>
<evidence type="ECO:0000313" key="2">
    <source>
        <dbReference type="EMBL" id="CAD1827968.1"/>
    </source>
</evidence>
<feature type="region of interest" description="Disordered" evidence="1">
    <location>
        <begin position="1"/>
        <end position="26"/>
    </location>
</feature>
<name>A0A6V7PBH6_ANACO</name>
<reference evidence="2" key="1">
    <citation type="submission" date="2020-07" db="EMBL/GenBank/DDBJ databases">
        <authorList>
            <person name="Lin J."/>
        </authorList>
    </citation>
    <scope>NUCLEOTIDE SEQUENCE</scope>
</reference>
<organism evidence="2">
    <name type="scientific">Ananas comosus var. bracteatus</name>
    <name type="common">red pineapple</name>
    <dbReference type="NCBI Taxonomy" id="296719"/>
    <lineage>
        <taxon>Eukaryota</taxon>
        <taxon>Viridiplantae</taxon>
        <taxon>Streptophyta</taxon>
        <taxon>Embryophyta</taxon>
        <taxon>Tracheophyta</taxon>
        <taxon>Spermatophyta</taxon>
        <taxon>Magnoliopsida</taxon>
        <taxon>Liliopsida</taxon>
        <taxon>Poales</taxon>
        <taxon>Bromeliaceae</taxon>
        <taxon>Bromelioideae</taxon>
        <taxon>Ananas</taxon>
    </lineage>
</organism>
<sequence length="185" mass="20204">MVGEVRTCKHVSPPSGYRKPKKARSTHRIRKNYTTTRVSGNKQGLDVPEAVLMVWSATGHCGKRGSNPKVLRTARSCLSILGGGKAQEVKRVKCARTGVVLGWVTPWEVGTLHLVLEPVHQLDMCGESRLSQGLDDGLARRVSHRLVILGCVCDWTDEDVRALTGGVCDTLIIPHRMGMGLSLDL</sequence>
<protein>
    <submittedName>
        <fullName evidence="2">Uncharacterized protein</fullName>
    </submittedName>
</protein>
<dbReference type="AlphaFoldDB" id="A0A6V7PBH6"/>
<dbReference type="EMBL" id="LR862147">
    <property type="protein sequence ID" value="CAD1827968.1"/>
    <property type="molecule type" value="Genomic_DNA"/>
</dbReference>
<evidence type="ECO:0000256" key="1">
    <source>
        <dbReference type="SAM" id="MobiDB-lite"/>
    </source>
</evidence>